<organism evidence="2 3">
    <name type="scientific">Bacillus salitolerans</name>
    <dbReference type="NCBI Taxonomy" id="1437434"/>
    <lineage>
        <taxon>Bacteria</taxon>
        <taxon>Bacillati</taxon>
        <taxon>Bacillota</taxon>
        <taxon>Bacilli</taxon>
        <taxon>Bacillales</taxon>
        <taxon>Bacillaceae</taxon>
        <taxon>Bacillus</taxon>
    </lineage>
</organism>
<comment type="caution">
    <text evidence="2">The sequence shown here is derived from an EMBL/GenBank/DDBJ whole genome shotgun (WGS) entry which is preliminary data.</text>
</comment>
<keyword evidence="1" id="KW-1133">Transmembrane helix</keyword>
<protein>
    <submittedName>
        <fullName evidence="2">Uncharacterized protein</fullName>
    </submittedName>
</protein>
<evidence type="ECO:0000313" key="3">
    <source>
        <dbReference type="Proteomes" id="UP001597214"/>
    </source>
</evidence>
<feature type="transmembrane region" description="Helical" evidence="1">
    <location>
        <begin position="63"/>
        <end position="80"/>
    </location>
</feature>
<keyword evidence="1" id="KW-0812">Transmembrane</keyword>
<dbReference type="Proteomes" id="UP001597214">
    <property type="component" value="Unassembled WGS sequence"/>
</dbReference>
<reference evidence="3" key="1">
    <citation type="journal article" date="2019" name="Int. J. Syst. Evol. Microbiol.">
        <title>The Global Catalogue of Microorganisms (GCM) 10K type strain sequencing project: providing services to taxonomists for standard genome sequencing and annotation.</title>
        <authorList>
            <consortium name="The Broad Institute Genomics Platform"/>
            <consortium name="The Broad Institute Genome Sequencing Center for Infectious Disease"/>
            <person name="Wu L."/>
            <person name="Ma J."/>
        </authorList>
    </citation>
    <scope>NUCLEOTIDE SEQUENCE [LARGE SCALE GENOMIC DNA]</scope>
    <source>
        <strain evidence="3">CCUG 49339</strain>
    </source>
</reference>
<accession>A0ABW4LWA1</accession>
<evidence type="ECO:0000256" key="1">
    <source>
        <dbReference type="SAM" id="Phobius"/>
    </source>
</evidence>
<keyword evidence="1" id="KW-0472">Membrane</keyword>
<feature type="transmembrane region" description="Helical" evidence="1">
    <location>
        <begin position="38"/>
        <end position="57"/>
    </location>
</feature>
<keyword evidence="3" id="KW-1185">Reference proteome</keyword>
<dbReference type="RefSeq" id="WP_377930667.1">
    <property type="nucleotide sequence ID" value="NZ_JBHUEM010000055.1"/>
</dbReference>
<dbReference type="EMBL" id="JBHUEM010000055">
    <property type="protein sequence ID" value="MFD1739425.1"/>
    <property type="molecule type" value="Genomic_DNA"/>
</dbReference>
<evidence type="ECO:0000313" key="2">
    <source>
        <dbReference type="EMBL" id="MFD1739425.1"/>
    </source>
</evidence>
<sequence length="91" mass="10957">MYIKPAYIYILLLVVSSTIYFLKEIKKENSLYNRFRKYAYLVFGYGFAFGLILDQYFFEDILIPYFIILMAIVLVIATFSEKSYYRLINKK</sequence>
<name>A0ABW4LWA1_9BACI</name>
<feature type="transmembrane region" description="Helical" evidence="1">
    <location>
        <begin position="6"/>
        <end position="22"/>
    </location>
</feature>
<gene>
    <name evidence="2" type="ORF">ACFSCX_23370</name>
</gene>
<proteinExistence type="predicted"/>